<evidence type="ECO:0000259" key="2">
    <source>
        <dbReference type="Pfam" id="PF23666"/>
    </source>
</evidence>
<sequence length="707" mass="73020">MATLVLTVVGGAIGGPVGAAVGAAVGQAIDREVLFAPKGRQGPRLSDLKIQTSSYGAQIPKVFGTMRVAGCVIWATELIETRSTARGGKGRPSVTGYQYAASFAVALSARPIVGVGRIWAEGKLLRGAAGDWKTPALFRLYRGDERQVSDPLIASIEGHAPAHRGLAYAVFENLPLADFGNRIPALTFEVIGDGAPPAIGAVARELGAGAIVGAGPATALHGYAASGDSVAGALETLATVVGAWWVPSGDALRMVDAAGAALALDDDVAVTELRRPIETVPRQLGLSCYDPARDYQIGVQQAQRPAGAGWRDVTIDVPAALDATQARGVAQATIRRAEQARVTRRVTLDATAIGIAPGDALSMPGGAGTWRATRVTVEGRGVTLDMLPVTPAPVALPADAGQVRAAPDRLAAGTVLVAAELPPLDDVRVETVRIAVFASGDRPGWRGAALLTSDDGGASWEAAGAAAAPAVLGSLAAPAGDGSERLVDRMTAVDVLLAHDDMVLLSIDDTALDRGGNLAFVGGELLQFRDAVRLGPGRWRLTTLLRGRRGTAARAHATGAAFVLVEAEAMAMLVLPRARVGETIRLLASGSGDAQPAATQVLLTGASIAPPAPVRLRATRTATGTTLRWVRRSRLGWRWDDGLEVPLGEEREAYAVTIGDGAEARPLMSDAPVVTLPAGTRRATVRQQGMLAMSPAVEIMISEGDGR</sequence>
<dbReference type="PATRIC" id="fig|869719.3.peg.3685"/>
<accession>A0A147HUV0</accession>
<name>A0A147HUV0_9SPHN</name>
<feature type="domain" description="Rcc01698-like C-terminal" evidence="2">
    <location>
        <begin position="470"/>
        <end position="563"/>
    </location>
</feature>
<dbReference type="Proteomes" id="UP000074310">
    <property type="component" value="Unassembled WGS sequence"/>
</dbReference>
<dbReference type="OrthoDB" id="8445115at2"/>
<dbReference type="Pfam" id="PF23666">
    <property type="entry name" value="Rcc01698_C"/>
    <property type="match status" value="1"/>
</dbReference>
<dbReference type="RefSeq" id="WP_058756963.1">
    <property type="nucleotide sequence ID" value="NZ_LDTB01000094.1"/>
</dbReference>
<reference evidence="3 4" key="1">
    <citation type="journal article" date="2016" name="Front. Microbiol.">
        <title>Genomic Resource of Rice Seed Associated Bacteria.</title>
        <authorList>
            <person name="Midha S."/>
            <person name="Bansal K."/>
            <person name="Sharma S."/>
            <person name="Kumar N."/>
            <person name="Patil P.P."/>
            <person name="Chaudhry V."/>
            <person name="Patil P.B."/>
        </authorList>
    </citation>
    <scope>NUCLEOTIDE SEQUENCE [LARGE SCALE GENOMIC DNA]</scope>
    <source>
        <strain evidence="3 4">NS334</strain>
    </source>
</reference>
<protein>
    <submittedName>
        <fullName evidence="3">Uncharacterized protein</fullName>
    </submittedName>
</protein>
<dbReference type="InterPro" id="IPR032876">
    <property type="entry name" value="J_dom"/>
</dbReference>
<dbReference type="AlphaFoldDB" id="A0A147HUV0"/>
<evidence type="ECO:0000313" key="3">
    <source>
        <dbReference type="EMBL" id="KTT68652.1"/>
    </source>
</evidence>
<dbReference type="EMBL" id="LDTB01000094">
    <property type="protein sequence ID" value="KTT68652.1"/>
    <property type="molecule type" value="Genomic_DNA"/>
</dbReference>
<evidence type="ECO:0000259" key="1">
    <source>
        <dbReference type="Pfam" id="PF13550"/>
    </source>
</evidence>
<dbReference type="InterPro" id="IPR056490">
    <property type="entry name" value="Rcc01698_C"/>
</dbReference>
<evidence type="ECO:0000313" key="4">
    <source>
        <dbReference type="Proteomes" id="UP000074310"/>
    </source>
</evidence>
<organism evidence="3 4">
    <name type="scientific">Sphingomonas endophytica</name>
    <dbReference type="NCBI Taxonomy" id="869719"/>
    <lineage>
        <taxon>Bacteria</taxon>
        <taxon>Pseudomonadati</taxon>
        <taxon>Pseudomonadota</taxon>
        <taxon>Alphaproteobacteria</taxon>
        <taxon>Sphingomonadales</taxon>
        <taxon>Sphingomonadaceae</taxon>
        <taxon>Sphingomonas</taxon>
    </lineage>
</organism>
<feature type="domain" description="Tip attachment protein J" evidence="1">
    <location>
        <begin position="230"/>
        <end position="375"/>
    </location>
</feature>
<gene>
    <name evidence="3" type="ORF">NS334_16120</name>
</gene>
<keyword evidence="4" id="KW-1185">Reference proteome</keyword>
<comment type="caution">
    <text evidence="3">The sequence shown here is derived from an EMBL/GenBank/DDBJ whole genome shotgun (WGS) entry which is preliminary data.</text>
</comment>
<proteinExistence type="predicted"/>
<dbReference type="Pfam" id="PF13550">
    <property type="entry name" value="Phage-tail_3"/>
    <property type="match status" value="1"/>
</dbReference>